<keyword evidence="1" id="KW-1133">Transmembrane helix</keyword>
<keyword evidence="3" id="KW-1185">Reference proteome</keyword>
<sequence>MDWLTLEGINWLAVVVAFLATFAIGFWWYSDAGFFKVWRRLGRISREDMEGASMGVAFGGTIVANALGVILLAVLMNGLGIDDWAGGLVLGALLGLIFRGGAHALHNGFAIRHPGITVIDAAHDTVGLAVAGLVLGLF</sequence>
<proteinExistence type="predicted"/>
<dbReference type="EMBL" id="BAABRR010000009">
    <property type="protein sequence ID" value="GAA5519463.1"/>
    <property type="molecule type" value="Genomic_DNA"/>
</dbReference>
<reference evidence="2 3" key="1">
    <citation type="submission" date="2024-02" db="EMBL/GenBank/DDBJ databases">
        <title>Lysinimicrobium sediminis NBRC 112286.</title>
        <authorList>
            <person name="Ichikawa N."/>
            <person name="Katano-Makiyama Y."/>
            <person name="Hidaka K."/>
        </authorList>
    </citation>
    <scope>NUCLEOTIDE SEQUENCE [LARGE SCALE GENOMIC DNA]</scope>
    <source>
        <strain evidence="2 3">NBRC 112286</strain>
    </source>
</reference>
<feature type="transmembrane region" description="Helical" evidence="1">
    <location>
        <begin position="51"/>
        <end position="78"/>
    </location>
</feature>
<dbReference type="RefSeq" id="WP_286216617.1">
    <property type="nucleotide sequence ID" value="NZ_AP027736.1"/>
</dbReference>
<organism evidence="2 3">
    <name type="scientific">Demequina sediminis</name>
    <dbReference type="NCBI Taxonomy" id="1930058"/>
    <lineage>
        <taxon>Bacteria</taxon>
        <taxon>Bacillati</taxon>
        <taxon>Actinomycetota</taxon>
        <taxon>Actinomycetes</taxon>
        <taxon>Micrococcales</taxon>
        <taxon>Demequinaceae</taxon>
        <taxon>Demequina</taxon>
    </lineage>
</organism>
<accession>A0ABP9WKH4</accession>
<feature type="transmembrane region" description="Helical" evidence="1">
    <location>
        <begin position="12"/>
        <end position="30"/>
    </location>
</feature>
<dbReference type="Proteomes" id="UP001426770">
    <property type="component" value="Unassembled WGS sequence"/>
</dbReference>
<evidence type="ECO:0000313" key="2">
    <source>
        <dbReference type="EMBL" id="GAA5519463.1"/>
    </source>
</evidence>
<evidence type="ECO:0000256" key="1">
    <source>
        <dbReference type="SAM" id="Phobius"/>
    </source>
</evidence>
<evidence type="ECO:0000313" key="3">
    <source>
        <dbReference type="Proteomes" id="UP001426770"/>
    </source>
</evidence>
<keyword evidence="1" id="KW-0812">Transmembrane</keyword>
<name>A0ABP9WKH4_9MICO</name>
<dbReference type="Pfam" id="PF08570">
    <property type="entry name" value="DUF1761"/>
    <property type="match status" value="1"/>
</dbReference>
<protein>
    <recommendedName>
        <fullName evidence="4">DUF1761 domain-containing protein</fullName>
    </recommendedName>
</protein>
<gene>
    <name evidence="2" type="ORF">Lsed01_01910</name>
</gene>
<comment type="caution">
    <text evidence="2">The sequence shown here is derived from an EMBL/GenBank/DDBJ whole genome shotgun (WGS) entry which is preliminary data.</text>
</comment>
<keyword evidence="1" id="KW-0472">Membrane</keyword>
<evidence type="ECO:0008006" key="4">
    <source>
        <dbReference type="Google" id="ProtNLM"/>
    </source>
</evidence>
<feature type="transmembrane region" description="Helical" evidence="1">
    <location>
        <begin position="84"/>
        <end position="102"/>
    </location>
</feature>
<dbReference type="InterPro" id="IPR013879">
    <property type="entry name" value="DUF1761"/>
</dbReference>